<dbReference type="OrthoDB" id="9838034at2"/>
<feature type="transmembrane region" description="Helical" evidence="1">
    <location>
        <begin position="72"/>
        <end position="99"/>
    </location>
</feature>
<keyword evidence="1" id="KW-0472">Membrane</keyword>
<dbReference type="KEGG" id="gsn:YC6258_00043"/>
<evidence type="ECO:0000313" key="2">
    <source>
        <dbReference type="EMBL" id="AJQ92099.1"/>
    </source>
</evidence>
<feature type="transmembrane region" description="Helical" evidence="1">
    <location>
        <begin position="105"/>
        <end position="124"/>
    </location>
</feature>
<accession>A0A0C5VPB3</accession>
<gene>
    <name evidence="2" type="ORF">YC6258_00043</name>
</gene>
<keyword evidence="3" id="KW-1185">Reference proteome</keyword>
<dbReference type="HOGENOM" id="CLU_1568544_0_0_6"/>
<evidence type="ECO:0000313" key="3">
    <source>
        <dbReference type="Proteomes" id="UP000032266"/>
    </source>
</evidence>
<dbReference type="RefSeq" id="WP_044615262.1">
    <property type="nucleotide sequence ID" value="NZ_CP007142.1"/>
</dbReference>
<keyword evidence="1" id="KW-1133">Transmembrane helix</keyword>
<dbReference type="AlphaFoldDB" id="A0A0C5VPB3"/>
<feature type="transmembrane region" description="Helical" evidence="1">
    <location>
        <begin position="39"/>
        <end position="60"/>
    </location>
</feature>
<dbReference type="EMBL" id="CP007142">
    <property type="protein sequence ID" value="AJQ92099.1"/>
    <property type="molecule type" value="Genomic_DNA"/>
</dbReference>
<keyword evidence="1" id="KW-0812">Transmembrane</keyword>
<dbReference type="Proteomes" id="UP000032266">
    <property type="component" value="Chromosome"/>
</dbReference>
<proteinExistence type="predicted"/>
<protein>
    <submittedName>
        <fullName evidence="2">Uncharacterized protein</fullName>
    </submittedName>
</protein>
<sequence>MKVNADQLVRAIYIISAIIGLSVGWKLSFFQSFQPFKLVNLIGLIYDIVAVILLSYVVLVRDNIQHHIAHKLSMLVIIFSVVFPASLVGGSMLASFFGAEFQEGIRFAIYIFVAVSIIPVTWLFRSSAFEPVGNVSFTPEKRVKILGAMLLIMGFIFQLVAAFIDLISDA</sequence>
<feature type="transmembrane region" description="Helical" evidence="1">
    <location>
        <begin position="145"/>
        <end position="164"/>
    </location>
</feature>
<reference evidence="2 3" key="1">
    <citation type="submission" date="2014-01" db="EMBL/GenBank/DDBJ databases">
        <title>Full genme sequencing of cellulolytic bacterium Gynuella sunshinyii YC6258T gen. nov., sp. nov.</title>
        <authorList>
            <person name="Khan H."/>
            <person name="Chung E.J."/>
            <person name="Chung Y.R."/>
        </authorList>
    </citation>
    <scope>NUCLEOTIDE SEQUENCE [LARGE SCALE GENOMIC DNA]</scope>
    <source>
        <strain evidence="2 3">YC6258</strain>
    </source>
</reference>
<organism evidence="2 3">
    <name type="scientific">Gynuella sunshinyii YC6258</name>
    <dbReference type="NCBI Taxonomy" id="1445510"/>
    <lineage>
        <taxon>Bacteria</taxon>
        <taxon>Pseudomonadati</taxon>
        <taxon>Pseudomonadota</taxon>
        <taxon>Gammaproteobacteria</taxon>
        <taxon>Oceanospirillales</taxon>
        <taxon>Saccharospirillaceae</taxon>
        <taxon>Gynuella</taxon>
    </lineage>
</organism>
<evidence type="ECO:0000256" key="1">
    <source>
        <dbReference type="SAM" id="Phobius"/>
    </source>
</evidence>
<name>A0A0C5VPB3_9GAMM</name>
<feature type="transmembrane region" description="Helical" evidence="1">
    <location>
        <begin position="12"/>
        <end position="33"/>
    </location>
</feature>